<dbReference type="InterPro" id="IPR002803">
    <property type="entry name" value="FBPase_V"/>
</dbReference>
<comment type="cofactor">
    <cofactor evidence="2">
        <name>Mg(2+)</name>
        <dbReference type="ChEBI" id="CHEBI:18420"/>
    </cofactor>
</comment>
<evidence type="ECO:0000256" key="9">
    <source>
        <dbReference type="ARBA" id="ARBA00022723"/>
    </source>
</evidence>
<sequence length="103" mass="11353">MKIHKLAWDTFIEGTEVAKKLKLYGAGQDLLSDAFSGNVKGMGPGVAEMEIEERKSEPIIIFMADKTSSGAWNMSLYKMFADPFNTIGLVIATNMHTGFSFEV</sequence>
<evidence type="ECO:0000256" key="13">
    <source>
        <dbReference type="ARBA" id="ARBA00023270"/>
    </source>
</evidence>
<keyword evidence="11" id="KW-0460">Magnesium</keyword>
<proteinExistence type="inferred from homology"/>
<accession>X1M8E0</accession>
<dbReference type="AlphaFoldDB" id="X1M8E0"/>
<evidence type="ECO:0000256" key="5">
    <source>
        <dbReference type="ARBA" id="ARBA00011820"/>
    </source>
</evidence>
<dbReference type="EC" id="3.1.3.11" evidence="6"/>
<evidence type="ECO:0000256" key="14">
    <source>
        <dbReference type="ARBA" id="ARBA00023277"/>
    </source>
</evidence>
<name>X1M8E0_9ZZZZ</name>
<evidence type="ECO:0000313" key="15">
    <source>
        <dbReference type="EMBL" id="GAI27548.1"/>
    </source>
</evidence>
<dbReference type="SUPFAM" id="SSF111249">
    <property type="entry name" value="Sulfolobus fructose-1,6-bisphosphatase-like"/>
    <property type="match status" value="1"/>
</dbReference>
<keyword evidence="9" id="KW-0479">Metal-binding</keyword>
<keyword evidence="8" id="KW-0312">Gluconeogenesis</keyword>
<evidence type="ECO:0000256" key="7">
    <source>
        <dbReference type="ARBA" id="ARBA00018635"/>
    </source>
</evidence>
<protein>
    <recommendedName>
        <fullName evidence="7">Fructose-1,6-bisphosphate aldolase/phosphatase</fullName>
        <ecNumber evidence="6">3.1.3.11</ecNumber>
    </recommendedName>
</protein>
<keyword evidence="13" id="KW-0704">Schiff base</keyword>
<dbReference type="PANTHER" id="PTHR38341:SF1">
    <property type="entry name" value="FRUCTOSE-1,6-BISPHOSPHATE ALDOLASE_PHOSPHATASE"/>
    <property type="match status" value="1"/>
</dbReference>
<dbReference type="EMBL" id="BARV01016482">
    <property type="protein sequence ID" value="GAI27548.1"/>
    <property type="molecule type" value="Genomic_DNA"/>
</dbReference>
<dbReference type="GO" id="GO:0046872">
    <property type="term" value="F:metal ion binding"/>
    <property type="evidence" value="ECO:0007669"/>
    <property type="project" value="UniProtKB-KW"/>
</dbReference>
<keyword evidence="10" id="KW-0378">Hydrolase</keyword>
<comment type="caution">
    <text evidence="15">The sequence shown here is derived from an EMBL/GenBank/DDBJ whole genome shotgun (WGS) entry which is preliminary data.</text>
</comment>
<dbReference type="GO" id="GO:0042132">
    <property type="term" value="F:fructose 1,6-bisphosphate 1-phosphatase activity"/>
    <property type="evidence" value="ECO:0007669"/>
    <property type="project" value="UniProtKB-EC"/>
</dbReference>
<comment type="pathway">
    <text evidence="3">Carbohydrate biosynthesis; gluconeogenesis.</text>
</comment>
<feature type="non-terminal residue" evidence="15">
    <location>
        <position position="103"/>
    </location>
</feature>
<keyword evidence="12" id="KW-0456">Lyase</keyword>
<comment type="subunit">
    <text evidence="5">Homooctamer; dimer of tetramers.</text>
</comment>
<evidence type="ECO:0000256" key="11">
    <source>
        <dbReference type="ARBA" id="ARBA00022842"/>
    </source>
</evidence>
<keyword evidence="14" id="KW-0119">Carbohydrate metabolism</keyword>
<evidence type="ECO:0000256" key="1">
    <source>
        <dbReference type="ARBA" id="ARBA00001273"/>
    </source>
</evidence>
<dbReference type="InterPro" id="IPR036076">
    <property type="entry name" value="FBPase_V_sf"/>
</dbReference>
<evidence type="ECO:0000256" key="10">
    <source>
        <dbReference type="ARBA" id="ARBA00022801"/>
    </source>
</evidence>
<dbReference type="GO" id="GO:0016829">
    <property type="term" value="F:lyase activity"/>
    <property type="evidence" value="ECO:0007669"/>
    <property type="project" value="UniProtKB-KW"/>
</dbReference>
<dbReference type="UniPathway" id="UPA00138"/>
<dbReference type="PANTHER" id="PTHR38341">
    <property type="entry name" value="FRUCTOSE-1,6-BISPHOSPHATE ALDOLASE/PHOSPHATASE"/>
    <property type="match status" value="1"/>
</dbReference>
<comment type="catalytic activity">
    <reaction evidence="1">
        <text>beta-D-fructose 1,6-bisphosphate + H2O = beta-D-fructose 6-phosphate + phosphate</text>
        <dbReference type="Rhea" id="RHEA:11064"/>
        <dbReference type="ChEBI" id="CHEBI:15377"/>
        <dbReference type="ChEBI" id="CHEBI:32966"/>
        <dbReference type="ChEBI" id="CHEBI:43474"/>
        <dbReference type="ChEBI" id="CHEBI:57634"/>
        <dbReference type="EC" id="3.1.3.11"/>
    </reaction>
</comment>
<comment type="similarity">
    <text evidence="4">Belongs to the FBP aldolase/phosphatase family.</text>
</comment>
<evidence type="ECO:0000256" key="12">
    <source>
        <dbReference type="ARBA" id="ARBA00023239"/>
    </source>
</evidence>
<evidence type="ECO:0000256" key="3">
    <source>
        <dbReference type="ARBA" id="ARBA00004742"/>
    </source>
</evidence>
<reference evidence="15" key="1">
    <citation type="journal article" date="2014" name="Front. Microbiol.">
        <title>High frequency of phylogenetically diverse reductive dehalogenase-homologous genes in deep subseafloor sedimentary metagenomes.</title>
        <authorList>
            <person name="Kawai M."/>
            <person name="Futagami T."/>
            <person name="Toyoda A."/>
            <person name="Takaki Y."/>
            <person name="Nishi S."/>
            <person name="Hori S."/>
            <person name="Arai W."/>
            <person name="Tsubouchi T."/>
            <person name="Morono Y."/>
            <person name="Uchiyama I."/>
            <person name="Ito T."/>
            <person name="Fujiyama A."/>
            <person name="Inagaki F."/>
            <person name="Takami H."/>
        </authorList>
    </citation>
    <scope>NUCLEOTIDE SEQUENCE</scope>
    <source>
        <strain evidence="15">Expedition CK06-06</strain>
    </source>
</reference>
<gene>
    <name evidence="15" type="ORF">S06H3_28273</name>
</gene>
<dbReference type="GO" id="GO:0006094">
    <property type="term" value="P:gluconeogenesis"/>
    <property type="evidence" value="ECO:0007669"/>
    <property type="project" value="UniProtKB-UniPathway"/>
</dbReference>
<organism evidence="15">
    <name type="scientific">marine sediment metagenome</name>
    <dbReference type="NCBI Taxonomy" id="412755"/>
    <lineage>
        <taxon>unclassified sequences</taxon>
        <taxon>metagenomes</taxon>
        <taxon>ecological metagenomes</taxon>
    </lineage>
</organism>
<dbReference type="Pfam" id="PF01950">
    <property type="entry name" value="FBPase_3"/>
    <property type="match status" value="1"/>
</dbReference>
<evidence type="ECO:0000256" key="4">
    <source>
        <dbReference type="ARBA" id="ARBA00010693"/>
    </source>
</evidence>
<evidence type="ECO:0000256" key="2">
    <source>
        <dbReference type="ARBA" id="ARBA00001946"/>
    </source>
</evidence>
<evidence type="ECO:0000256" key="6">
    <source>
        <dbReference type="ARBA" id="ARBA00013093"/>
    </source>
</evidence>
<evidence type="ECO:0000256" key="8">
    <source>
        <dbReference type="ARBA" id="ARBA00022432"/>
    </source>
</evidence>